<evidence type="ECO:0000259" key="2">
    <source>
        <dbReference type="PROSITE" id="PS00028"/>
    </source>
</evidence>
<dbReference type="InterPro" id="IPR013087">
    <property type="entry name" value="Znf_C2H2_type"/>
</dbReference>
<evidence type="ECO:0000313" key="5">
    <source>
        <dbReference type="Proteomes" id="UP000015101"/>
    </source>
</evidence>
<feature type="region of interest" description="Disordered" evidence="1">
    <location>
        <begin position="655"/>
        <end position="698"/>
    </location>
</feature>
<feature type="compositionally biased region" description="Low complexity" evidence="1">
    <location>
        <begin position="884"/>
        <end position="919"/>
    </location>
</feature>
<dbReference type="AlphaFoldDB" id="T1F3B5"/>
<accession>T1F3B5</accession>
<sequence length="1008" mass="111145">MTSSTSSPSSSKNQFSSHGANALSASSVPSTLPTPLLLADSATTADMTPFSDSFSSLMFSLAMGSSYPTDLTNSSIFSQFPMTSAPTSLLNTGSPNLSAITNLMFMNPFSSPMSLLKNFPFLFNSNPTSASSTTSSLNTLTELQKFNFTNTPLNDFYKEGSADQSASCSLCRKDFCNSYFLKIHKRDKHGIPIEDVVGSSASLSKKSFASSSNSSLKDGLYNLDVIEPGENISTFNKINNDTLSTDNKNVSFTSAASSGQSTALPPSLQDCKVTSCEETCVFCKQMFNNRYSLMVHLLSAHNIKPEGFGLASELMQLENLSAGQQNHTRQMITTSNLTSSSGKISERVACNICNKEVCNKYFLRTHKLKVHGIRDAGFDGAANNSNNNISINNNNNHNNNVNNNSEQQKSRDGSAVKEQKTSAGNVEQSGNNFSASTSDVKFNANYTNDNEQNKNHSNFFKNFSQTNSDFYDSFNKNDSSLFSESSKPTNPFELLDLSQLPKNSAPSRPTKSTSATSSKSNAGKISEEAPPSKQSFDPEAYCEICKKEFCSKYFLKTHKQKIHGLRSDTDNRSPSLLPQMSGFGLPSTYLTDPSTASLFSLDSFLSKSKDQQPSNMTRVTCEICGKELCNKYFLRTHMLKIHGISETSTLKNICDPNKQDSNATASSRKSSPFSTLDILDRNESTSSPTANNSASKVDDRYYLNQQQQFTQHFLPNDAKDARINKETPTKPFENEVHIDPSSSNYEAPMKQPRFQSDMNQSASNISISRISNQSTPPPALNKNDSQTFNNAFNQTTNNVSDTLSNKLAATQNRKRQRCCSSGDSGERQPQQQQNKTTTSSTTQTTMTSSTTTTTTTKMMAINQSKKKKFDEGTRLKFDEYVPVNFSNNDNNDVNINNFDNNNKFDNQMNENNTYDNSNNNDKHSSKYPSHNSNSNSNNNTQTTTNNNTTTTNNNNDDVSSDQSVVMQTFEMKEKPAENTFAQCKLFLPVVQTISEPITLKFTVTPLER</sequence>
<feature type="compositionally biased region" description="Polar residues" evidence="1">
    <location>
        <begin position="818"/>
        <end position="835"/>
    </location>
</feature>
<dbReference type="OrthoDB" id="10020956at2759"/>
<feature type="region of interest" description="Disordered" evidence="1">
    <location>
        <begin position="499"/>
        <end position="536"/>
    </location>
</feature>
<reference evidence="4" key="3">
    <citation type="submission" date="2015-06" db="UniProtKB">
        <authorList>
            <consortium name="EnsemblMetazoa"/>
        </authorList>
    </citation>
    <scope>IDENTIFICATION</scope>
</reference>
<dbReference type="InParanoid" id="T1F3B5"/>
<dbReference type="EMBL" id="KB096222">
    <property type="protein sequence ID" value="ESO07357.1"/>
    <property type="molecule type" value="Genomic_DNA"/>
</dbReference>
<dbReference type="InterPro" id="IPR036236">
    <property type="entry name" value="Znf_C2H2_sf"/>
</dbReference>
<keyword evidence="5" id="KW-1185">Reference proteome</keyword>
<feature type="domain" description="C2H2-type" evidence="2">
    <location>
        <begin position="168"/>
        <end position="189"/>
    </location>
</feature>
<proteinExistence type="predicted"/>
<dbReference type="Proteomes" id="UP000015101">
    <property type="component" value="Unassembled WGS sequence"/>
</dbReference>
<dbReference type="EnsemblMetazoa" id="HelroT170690">
    <property type="protein sequence ID" value="HelroP170690"/>
    <property type="gene ID" value="HelroG170690"/>
</dbReference>
<dbReference type="SUPFAM" id="SSF57667">
    <property type="entry name" value="beta-beta-alpha zinc fingers"/>
    <property type="match status" value="1"/>
</dbReference>
<name>T1F3B5_HELRO</name>
<feature type="domain" description="C2H2-type" evidence="2">
    <location>
        <begin position="621"/>
        <end position="642"/>
    </location>
</feature>
<feature type="compositionally biased region" description="Polar residues" evidence="1">
    <location>
        <begin position="659"/>
        <end position="674"/>
    </location>
</feature>
<reference evidence="3 5" key="2">
    <citation type="journal article" date="2013" name="Nature">
        <title>Insights into bilaterian evolution from three spiralian genomes.</title>
        <authorList>
            <person name="Simakov O."/>
            <person name="Marletaz F."/>
            <person name="Cho S.J."/>
            <person name="Edsinger-Gonzales E."/>
            <person name="Havlak P."/>
            <person name="Hellsten U."/>
            <person name="Kuo D.H."/>
            <person name="Larsson T."/>
            <person name="Lv J."/>
            <person name="Arendt D."/>
            <person name="Savage R."/>
            <person name="Osoegawa K."/>
            <person name="de Jong P."/>
            <person name="Grimwood J."/>
            <person name="Chapman J.A."/>
            <person name="Shapiro H."/>
            <person name="Aerts A."/>
            <person name="Otillar R.P."/>
            <person name="Terry A.Y."/>
            <person name="Boore J.L."/>
            <person name="Grigoriev I.V."/>
            <person name="Lindberg D.R."/>
            <person name="Seaver E.C."/>
            <person name="Weisblat D.A."/>
            <person name="Putnam N.H."/>
            <person name="Rokhsar D.S."/>
        </authorList>
    </citation>
    <scope>NUCLEOTIDE SEQUENCE</scope>
</reference>
<feature type="compositionally biased region" description="Polar residues" evidence="1">
    <location>
        <begin position="799"/>
        <end position="811"/>
    </location>
</feature>
<evidence type="ECO:0000313" key="4">
    <source>
        <dbReference type="EnsemblMetazoa" id="HelroP170690"/>
    </source>
</evidence>
<protein>
    <recommendedName>
        <fullName evidence="2">C2H2-type domain-containing protein</fullName>
    </recommendedName>
</protein>
<feature type="compositionally biased region" description="Low complexity" evidence="1">
    <location>
        <begin position="684"/>
        <end position="695"/>
    </location>
</feature>
<dbReference type="PANTHER" id="PTHR21190:SF1">
    <property type="entry name" value="GH10077P"/>
    <property type="match status" value="1"/>
</dbReference>
<dbReference type="Gene3D" id="3.30.160.60">
    <property type="entry name" value="Classic Zinc Finger"/>
    <property type="match status" value="1"/>
</dbReference>
<feature type="domain" description="C2H2-type" evidence="2">
    <location>
        <begin position="350"/>
        <end position="371"/>
    </location>
</feature>
<feature type="region of interest" description="Disordered" evidence="1">
    <location>
        <begin position="882"/>
        <end position="959"/>
    </location>
</feature>
<feature type="compositionally biased region" description="Low complexity" evidence="1">
    <location>
        <begin position="387"/>
        <end position="405"/>
    </location>
</feature>
<feature type="compositionally biased region" description="Low complexity" evidence="1">
    <location>
        <begin position="504"/>
        <end position="520"/>
    </location>
</feature>
<reference evidence="5" key="1">
    <citation type="submission" date="2012-12" db="EMBL/GenBank/DDBJ databases">
        <authorList>
            <person name="Hellsten U."/>
            <person name="Grimwood J."/>
            <person name="Chapman J.A."/>
            <person name="Shapiro H."/>
            <person name="Aerts A."/>
            <person name="Otillar R.P."/>
            <person name="Terry A.Y."/>
            <person name="Boore J.L."/>
            <person name="Simakov O."/>
            <person name="Marletaz F."/>
            <person name="Cho S.-J."/>
            <person name="Edsinger-Gonzales E."/>
            <person name="Havlak P."/>
            <person name="Kuo D.-H."/>
            <person name="Larsson T."/>
            <person name="Lv J."/>
            <person name="Arendt D."/>
            <person name="Savage R."/>
            <person name="Osoegawa K."/>
            <person name="de Jong P."/>
            <person name="Lindberg D.R."/>
            <person name="Seaver E.C."/>
            <person name="Weisblat D.A."/>
            <person name="Putnam N.H."/>
            <person name="Grigoriev I.V."/>
            <person name="Rokhsar D.S."/>
        </authorList>
    </citation>
    <scope>NUCLEOTIDE SEQUENCE</scope>
</reference>
<dbReference type="eggNOG" id="ENOG502S4IJ">
    <property type="taxonomic scope" value="Eukaryota"/>
</dbReference>
<feature type="compositionally biased region" description="Low complexity" evidence="1">
    <location>
        <begin position="931"/>
        <end position="959"/>
    </location>
</feature>
<dbReference type="EMBL" id="AMQM01003644">
    <property type="status" value="NOT_ANNOTATED_CDS"/>
    <property type="molecule type" value="Genomic_DNA"/>
</dbReference>
<evidence type="ECO:0000313" key="3">
    <source>
        <dbReference type="EMBL" id="ESO07357.1"/>
    </source>
</evidence>
<feature type="compositionally biased region" description="Low complexity" evidence="1">
    <location>
        <begin position="836"/>
        <end position="856"/>
    </location>
</feature>
<dbReference type="SMART" id="SM00355">
    <property type="entry name" value="ZnF_C2H2"/>
    <property type="match status" value="5"/>
</dbReference>
<organism evidence="4 5">
    <name type="scientific">Helobdella robusta</name>
    <name type="common">Californian leech</name>
    <dbReference type="NCBI Taxonomy" id="6412"/>
    <lineage>
        <taxon>Eukaryota</taxon>
        <taxon>Metazoa</taxon>
        <taxon>Spiralia</taxon>
        <taxon>Lophotrochozoa</taxon>
        <taxon>Annelida</taxon>
        <taxon>Clitellata</taxon>
        <taxon>Hirudinea</taxon>
        <taxon>Rhynchobdellida</taxon>
        <taxon>Glossiphoniidae</taxon>
        <taxon>Helobdella</taxon>
    </lineage>
</organism>
<gene>
    <name evidence="4" type="primary">20203314</name>
    <name evidence="3" type="ORF">HELRODRAFT_170690</name>
</gene>
<dbReference type="KEGG" id="hro:HELRODRAFT_170690"/>
<feature type="compositionally biased region" description="Basic and acidic residues" evidence="1">
    <location>
        <begin position="727"/>
        <end position="738"/>
    </location>
</feature>
<dbReference type="HOGENOM" id="CLU_298321_0_0_1"/>
<feature type="compositionally biased region" description="Polar residues" evidence="1">
    <location>
        <begin position="421"/>
        <end position="437"/>
    </location>
</feature>
<dbReference type="CTD" id="20203314"/>
<dbReference type="Pfam" id="PF00096">
    <property type="entry name" value="zf-C2H2"/>
    <property type="match status" value="1"/>
</dbReference>
<dbReference type="PROSITE" id="PS00028">
    <property type="entry name" value="ZINC_FINGER_C2H2_1"/>
    <property type="match status" value="5"/>
</dbReference>
<dbReference type="GeneID" id="20203314"/>
<dbReference type="PANTHER" id="PTHR21190">
    <property type="entry name" value="GH10077P"/>
    <property type="match status" value="1"/>
</dbReference>
<feature type="domain" description="C2H2-type" evidence="2">
    <location>
        <begin position="280"/>
        <end position="301"/>
    </location>
</feature>
<feature type="domain" description="C2H2-type" evidence="2">
    <location>
        <begin position="542"/>
        <end position="563"/>
    </location>
</feature>
<feature type="region of interest" description="Disordered" evidence="1">
    <location>
        <begin position="727"/>
        <end position="749"/>
    </location>
</feature>
<evidence type="ECO:0000256" key="1">
    <source>
        <dbReference type="SAM" id="MobiDB-lite"/>
    </source>
</evidence>
<feature type="compositionally biased region" description="Basic and acidic residues" evidence="1">
    <location>
        <begin position="408"/>
        <end position="420"/>
    </location>
</feature>
<feature type="compositionally biased region" description="Low complexity" evidence="1">
    <location>
        <begin position="786"/>
        <end position="798"/>
    </location>
</feature>
<dbReference type="RefSeq" id="XP_009014735.1">
    <property type="nucleotide sequence ID" value="XM_009016487.1"/>
</dbReference>
<feature type="region of interest" description="Disordered" evidence="1">
    <location>
        <begin position="769"/>
        <end position="859"/>
    </location>
</feature>
<feature type="region of interest" description="Disordered" evidence="1">
    <location>
        <begin position="387"/>
        <end position="437"/>
    </location>
</feature>